<dbReference type="RefSeq" id="WP_096228088.1">
    <property type="nucleotide sequence ID" value="NZ_CP168029.1"/>
</dbReference>
<dbReference type="InterPro" id="IPR007712">
    <property type="entry name" value="RelE/ParE_toxin"/>
</dbReference>
<proteinExistence type="predicted"/>
<protein>
    <submittedName>
        <fullName evidence="3">Type II toxin-antitoxin system RelE/ParE family toxin</fullName>
    </submittedName>
</protein>
<keyword evidence="1" id="KW-1277">Toxin-antitoxin system</keyword>
<reference evidence="3" key="3">
    <citation type="journal article" date="2019" name="Microbiol. Resour. Announc.">
        <title>Draft Genome Sequences of Type Strains of Gordonibacter faecihominis, Paraeggerthella hongkongensis, Parvibacter caecicola,Slackia equolifaciens, Slackia faecicanis, and Slackia isoflavoniconvertens.</title>
        <authorList>
            <person name="Danylec N."/>
            <person name="Stoll D.A."/>
            <person name="Dotsch A."/>
            <person name="Huch M."/>
        </authorList>
    </citation>
    <scope>NUCLEOTIDE SEQUENCE</scope>
    <source>
        <strain evidence="3">DSM 27213</strain>
    </source>
</reference>
<dbReference type="Gene3D" id="3.30.2310.20">
    <property type="entry name" value="RelE-like"/>
    <property type="match status" value="1"/>
</dbReference>
<gene>
    <name evidence="3" type="ORF">DMP12_07790</name>
    <name evidence="2" type="ORF">GKG38_07505</name>
</gene>
<organism evidence="3 4">
    <name type="scientific">Gordonibacter urolithinfaciens</name>
    <dbReference type="NCBI Taxonomy" id="1335613"/>
    <lineage>
        <taxon>Bacteria</taxon>
        <taxon>Bacillati</taxon>
        <taxon>Actinomycetota</taxon>
        <taxon>Coriobacteriia</taxon>
        <taxon>Eggerthellales</taxon>
        <taxon>Eggerthellaceae</taxon>
        <taxon>Gordonibacter</taxon>
    </lineage>
</organism>
<dbReference type="Proteomes" id="UP000285258">
    <property type="component" value="Unassembled WGS sequence"/>
</dbReference>
<comment type="caution">
    <text evidence="3">The sequence shown here is derived from an EMBL/GenBank/DDBJ whole genome shotgun (WGS) entry which is preliminary data.</text>
</comment>
<dbReference type="EMBL" id="WKZA01000027">
    <property type="protein sequence ID" value="MSA94905.1"/>
    <property type="molecule type" value="Genomic_DNA"/>
</dbReference>
<dbReference type="EMBL" id="QIBW01000007">
    <property type="protein sequence ID" value="ROT89997.1"/>
    <property type="molecule type" value="Genomic_DNA"/>
</dbReference>
<evidence type="ECO:0000313" key="4">
    <source>
        <dbReference type="Proteomes" id="UP000285258"/>
    </source>
</evidence>
<reference evidence="2 5" key="4">
    <citation type="journal article" date="2019" name="Nat. Med.">
        <title>A library of human gut bacterial isolates paired with longitudinal multiomics data enables mechanistic microbiome research.</title>
        <authorList>
            <person name="Poyet M."/>
            <person name="Groussin M."/>
            <person name="Gibbons S.M."/>
            <person name="Avila-Pacheco J."/>
            <person name="Jiang X."/>
            <person name="Kearney S.M."/>
            <person name="Perrotta A.R."/>
            <person name="Berdy B."/>
            <person name="Zhao S."/>
            <person name="Lieberman T.D."/>
            <person name="Swanson P.K."/>
            <person name="Smith M."/>
            <person name="Roesemann S."/>
            <person name="Alexander J.E."/>
            <person name="Rich S.A."/>
            <person name="Livny J."/>
            <person name="Vlamakis H."/>
            <person name="Clish C."/>
            <person name="Bullock K."/>
            <person name="Deik A."/>
            <person name="Scott J."/>
            <person name="Pierce K.A."/>
            <person name="Xavier R.J."/>
            <person name="Alm E.J."/>
        </authorList>
    </citation>
    <scope>NUCLEOTIDE SEQUENCE [LARGE SCALE GENOMIC DNA]</scope>
    <source>
        <strain evidence="2 5">BIOML-A1</strain>
    </source>
</reference>
<reference evidence="3" key="2">
    <citation type="journal article" date="2019" name="Int. J. Syst. Evol. Microbiol.">
        <title>Gordonibacter faecihominis is a later heterotypic synonym of Gordonibacter urolithinfaciens.</title>
        <authorList>
            <person name="Danylec N."/>
            <person name="Stoll D.A."/>
            <person name="Huch M."/>
        </authorList>
    </citation>
    <scope>NUCLEOTIDE SEQUENCE</scope>
    <source>
        <strain evidence="3">DSM 27213</strain>
    </source>
</reference>
<evidence type="ECO:0000313" key="5">
    <source>
        <dbReference type="Proteomes" id="UP000462865"/>
    </source>
</evidence>
<dbReference type="Pfam" id="PF05016">
    <property type="entry name" value="ParE_toxin"/>
    <property type="match status" value="1"/>
</dbReference>
<dbReference type="Proteomes" id="UP000462865">
    <property type="component" value="Unassembled WGS sequence"/>
</dbReference>
<dbReference type="AlphaFoldDB" id="A0A423UKI9"/>
<evidence type="ECO:0000256" key="1">
    <source>
        <dbReference type="ARBA" id="ARBA00022649"/>
    </source>
</evidence>
<evidence type="ECO:0000313" key="3">
    <source>
        <dbReference type="EMBL" id="ROT89997.1"/>
    </source>
</evidence>
<dbReference type="InterPro" id="IPR035093">
    <property type="entry name" value="RelE/ParE_toxin_dom_sf"/>
</dbReference>
<sequence>MPKVIISEEFVEATAEVYSERMFNDLYRLVEMLEALPELGSTELPYAIKKRFGKDCRKIVIAPFDILYRYDKVEDTVYVAALIHQRRVH</sequence>
<reference evidence="4" key="1">
    <citation type="submission" date="2018-05" db="EMBL/GenBank/DDBJ databases">
        <title>Genome Sequencing of selected type strains of the family Eggerthellaceae.</title>
        <authorList>
            <person name="Danylec N."/>
            <person name="Stoll D.A."/>
            <person name="Doetsch A."/>
            <person name="Huch M."/>
        </authorList>
    </citation>
    <scope>NUCLEOTIDE SEQUENCE [LARGE SCALE GENOMIC DNA]</scope>
    <source>
        <strain evidence="4">DSM 27213</strain>
    </source>
</reference>
<name>A0A423UKI9_9ACTN</name>
<evidence type="ECO:0000313" key="2">
    <source>
        <dbReference type="EMBL" id="MSA94905.1"/>
    </source>
</evidence>
<accession>A0A423UKI9</accession>